<dbReference type="EMBL" id="JANPWB010000011">
    <property type="protein sequence ID" value="KAJ1132643.1"/>
    <property type="molecule type" value="Genomic_DNA"/>
</dbReference>
<evidence type="ECO:0000313" key="3">
    <source>
        <dbReference type="EMBL" id="KAJ1132643.1"/>
    </source>
</evidence>
<feature type="domain" description="Anti-proliferative protein" evidence="2">
    <location>
        <begin position="14"/>
        <end position="121"/>
    </location>
</feature>
<dbReference type="Proteomes" id="UP001066276">
    <property type="component" value="Chromosome 7"/>
</dbReference>
<comment type="caution">
    <text evidence="3">The sequence shown here is derived from an EMBL/GenBank/DDBJ whole genome shotgun (WGS) entry which is preliminary data.</text>
</comment>
<evidence type="ECO:0000259" key="2">
    <source>
        <dbReference type="SMART" id="SM00099"/>
    </source>
</evidence>
<reference evidence="3" key="1">
    <citation type="journal article" date="2022" name="bioRxiv">
        <title>Sequencing and chromosome-scale assembly of the giantPleurodeles waltlgenome.</title>
        <authorList>
            <person name="Brown T."/>
            <person name="Elewa A."/>
            <person name="Iarovenko S."/>
            <person name="Subramanian E."/>
            <person name="Araus A.J."/>
            <person name="Petzold A."/>
            <person name="Susuki M."/>
            <person name="Suzuki K.-i.T."/>
            <person name="Hayashi T."/>
            <person name="Toyoda A."/>
            <person name="Oliveira C."/>
            <person name="Osipova E."/>
            <person name="Leigh N.D."/>
            <person name="Simon A."/>
            <person name="Yun M.H."/>
        </authorList>
    </citation>
    <scope>NUCLEOTIDE SEQUENCE</scope>
    <source>
        <strain evidence="3">20211129_DDA</strain>
        <tissue evidence="3">Liver</tissue>
    </source>
</reference>
<dbReference type="InterPro" id="IPR036054">
    <property type="entry name" value="BTG-like_sf"/>
</dbReference>
<evidence type="ECO:0000313" key="4">
    <source>
        <dbReference type="Proteomes" id="UP001066276"/>
    </source>
</evidence>
<dbReference type="PANTHER" id="PTHR22978">
    <property type="entry name" value="B-CELL TRANSLOCATION GENE"/>
    <property type="match status" value="1"/>
</dbReference>
<comment type="similarity">
    <text evidence="1">Belongs to the BTG family.</text>
</comment>
<dbReference type="Gene3D" id="3.90.640.90">
    <property type="entry name" value="Anti-proliferative protein, N-terminal domain"/>
    <property type="match status" value="1"/>
</dbReference>
<dbReference type="AlphaFoldDB" id="A0AAV7Q3D8"/>
<sequence>MPSVFLASTVPPDMRAEIEAGVSLILKLINRRRKFHPRRVERFGEVLNSLLLLKYDGHWYPDDPTRGQAYRCIRINPWQYVDESVLKACAQSGLVYSKMPFPVEITLWIDPYEVSCRLAENKASFLVAKFCRPLNYFKNLASREPETSDYHSEASSENPSESSDDEVFEHVAIILRAVMVRERARSDEEALAYLV</sequence>
<evidence type="ECO:0000256" key="1">
    <source>
        <dbReference type="ARBA" id="ARBA00007989"/>
    </source>
</evidence>
<dbReference type="FunFam" id="3.90.640.90:FF:000002">
    <property type="entry name" value="BTG anti-proliferation factor 4"/>
    <property type="match status" value="1"/>
</dbReference>
<dbReference type="Pfam" id="PF07742">
    <property type="entry name" value="BTG"/>
    <property type="match status" value="1"/>
</dbReference>
<dbReference type="InterPro" id="IPR033332">
    <property type="entry name" value="BTG"/>
</dbReference>
<dbReference type="SMART" id="SM00099">
    <property type="entry name" value="btg1"/>
    <property type="match status" value="1"/>
</dbReference>
<protein>
    <recommendedName>
        <fullName evidence="2">Anti-proliferative protein domain-containing protein</fullName>
    </recommendedName>
</protein>
<dbReference type="GO" id="GO:0005634">
    <property type="term" value="C:nucleus"/>
    <property type="evidence" value="ECO:0007669"/>
    <property type="project" value="TreeGrafter"/>
</dbReference>
<dbReference type="GO" id="GO:0005737">
    <property type="term" value="C:cytoplasm"/>
    <property type="evidence" value="ECO:0007669"/>
    <property type="project" value="TreeGrafter"/>
</dbReference>
<gene>
    <name evidence="3" type="ORF">NDU88_010950</name>
</gene>
<proteinExistence type="inferred from homology"/>
<keyword evidence="4" id="KW-1185">Reference proteome</keyword>
<dbReference type="PRINTS" id="PR00310">
    <property type="entry name" value="ANTIPRLFBTG1"/>
</dbReference>
<dbReference type="InterPro" id="IPR002087">
    <property type="entry name" value="Anti_prolifrtn"/>
</dbReference>
<organism evidence="3 4">
    <name type="scientific">Pleurodeles waltl</name>
    <name type="common">Iberian ribbed newt</name>
    <dbReference type="NCBI Taxonomy" id="8319"/>
    <lineage>
        <taxon>Eukaryota</taxon>
        <taxon>Metazoa</taxon>
        <taxon>Chordata</taxon>
        <taxon>Craniata</taxon>
        <taxon>Vertebrata</taxon>
        <taxon>Euteleostomi</taxon>
        <taxon>Amphibia</taxon>
        <taxon>Batrachia</taxon>
        <taxon>Caudata</taxon>
        <taxon>Salamandroidea</taxon>
        <taxon>Salamandridae</taxon>
        <taxon>Pleurodelinae</taxon>
        <taxon>Pleurodeles</taxon>
    </lineage>
</organism>
<dbReference type="SUPFAM" id="SSF160696">
    <property type="entry name" value="BTG domain-like"/>
    <property type="match status" value="1"/>
</dbReference>
<name>A0AAV7Q3D8_PLEWA</name>
<dbReference type="PANTHER" id="PTHR22978:SF6">
    <property type="entry name" value="PROTEIN BTG3"/>
    <property type="match status" value="1"/>
</dbReference>
<accession>A0AAV7Q3D8</accession>